<dbReference type="Pfam" id="PF00443">
    <property type="entry name" value="UCH"/>
    <property type="match status" value="1"/>
</dbReference>
<dbReference type="InterPro" id="IPR001394">
    <property type="entry name" value="Peptidase_C19_UCH"/>
</dbReference>
<dbReference type="SUPFAM" id="SSF54001">
    <property type="entry name" value="Cysteine proteinases"/>
    <property type="match status" value="1"/>
</dbReference>
<dbReference type="AlphaFoldDB" id="A0A813PJI9"/>
<dbReference type="InterPro" id="IPR028889">
    <property type="entry name" value="USP"/>
</dbReference>
<feature type="domain" description="USP" evidence="4">
    <location>
        <begin position="46"/>
        <end position="650"/>
    </location>
</feature>
<dbReference type="Proteomes" id="UP000663879">
    <property type="component" value="Unassembled WGS sequence"/>
</dbReference>
<feature type="compositionally biased region" description="Basic and acidic residues" evidence="3">
    <location>
        <begin position="366"/>
        <end position="375"/>
    </location>
</feature>
<reference evidence="5" key="1">
    <citation type="submission" date="2021-02" db="EMBL/GenBank/DDBJ databases">
        <authorList>
            <person name="Nowell W R."/>
        </authorList>
    </citation>
    <scope>NUCLEOTIDE SEQUENCE</scope>
    <source>
        <strain evidence="5">Ploen Becks lab</strain>
    </source>
</reference>
<evidence type="ECO:0000256" key="3">
    <source>
        <dbReference type="SAM" id="MobiDB-lite"/>
    </source>
</evidence>
<evidence type="ECO:0000259" key="4">
    <source>
        <dbReference type="PROSITE" id="PS50235"/>
    </source>
</evidence>
<feature type="compositionally biased region" description="Basic residues" evidence="3">
    <location>
        <begin position="330"/>
        <end position="352"/>
    </location>
</feature>
<evidence type="ECO:0000256" key="1">
    <source>
        <dbReference type="ARBA" id="ARBA00000707"/>
    </source>
</evidence>
<dbReference type="PANTHER" id="PTHR21646">
    <property type="entry name" value="UBIQUITIN CARBOXYL-TERMINAL HYDROLASE"/>
    <property type="match status" value="1"/>
</dbReference>
<sequence length="651" mass="75125">MKFRSNLQLLNRPNQIDYFNKYLDSECNMKLKSELNATPSGCNSMCGLNNLGNTCFFNSVLQNLAHTPFLVDLLMDNQKSIDLKCTLKHNDDYDSELTDYDEESDVNLEKKVSNLDLSDDETPQSKSKDNTSYHRSIPVKELHLTLRETPGILTRHLLEIIQRMNSSNTCQNPGALFSSVCKKVPSFKGFQQQDSHELLRNLLDAVKSEELKRRQAAILEIFKINKSNGLNDITKKKIKRYGRLASHTLIDRLFGGHLLSSIVCEECKTCVQRVEPFLDLSLPIVDDPQIKKNSNFLDELNGHFAKGRFKKVTKKDESEDSEPLVDLKSKKMTKNQLKKSKKEAKKAKKRAKANSQSKESDEEETEIKTEERETVTTEEIEDIIKEEVKIEVEKEENIIETNENCEEDLSDNKFRLLAMESVACKVQSNQESSCTLESCLTRFTSKELLSDKINCEYCSKKFDKKLYSSAMKQYLVCNLPAVLTIHLKRFKQHGFRLEKSNKYVNFPLVLDMAPYTSRMCLNKKSDKILYSLYGLVEHSGKLNSGHYTAYVKPGMREFKSIHFPNKVENEDEFLVNQRLCHLNKVLNEWKCRAKKNEDEVILQEEKKGSVDEVVSELSDKWYYISDSHVSEVSVSKVLKTQAYILFYERIQ</sequence>
<feature type="region of interest" description="Disordered" evidence="3">
    <location>
        <begin position="320"/>
        <end position="375"/>
    </location>
</feature>
<dbReference type="Gene3D" id="3.90.70.10">
    <property type="entry name" value="Cysteine proteinases"/>
    <property type="match status" value="2"/>
</dbReference>
<proteinExistence type="inferred from homology"/>
<dbReference type="PROSITE" id="PS00972">
    <property type="entry name" value="USP_1"/>
    <property type="match status" value="1"/>
</dbReference>
<evidence type="ECO:0000313" key="6">
    <source>
        <dbReference type="Proteomes" id="UP000663879"/>
    </source>
</evidence>
<protein>
    <recommendedName>
        <fullName evidence="2">Ubiquitin carboxyl-terminal hydrolase</fullName>
        <ecNumber evidence="2">3.4.19.12</ecNumber>
    </recommendedName>
</protein>
<evidence type="ECO:0000256" key="2">
    <source>
        <dbReference type="RuleBase" id="RU366025"/>
    </source>
</evidence>
<name>A0A813PJI9_9BILA</name>
<dbReference type="EC" id="3.4.19.12" evidence="2"/>
<dbReference type="EMBL" id="CAJNOC010000357">
    <property type="protein sequence ID" value="CAF0749790.1"/>
    <property type="molecule type" value="Genomic_DNA"/>
</dbReference>
<evidence type="ECO:0000313" key="5">
    <source>
        <dbReference type="EMBL" id="CAF0749790.1"/>
    </source>
</evidence>
<dbReference type="OrthoDB" id="2020758at2759"/>
<dbReference type="GO" id="GO:0016579">
    <property type="term" value="P:protein deubiquitination"/>
    <property type="evidence" value="ECO:0007669"/>
    <property type="project" value="InterPro"/>
</dbReference>
<comment type="similarity">
    <text evidence="2">Belongs to the peptidase C19 family.</text>
</comment>
<accession>A0A813PJI9</accession>
<gene>
    <name evidence="5" type="ORF">OXX778_LOCUS3848</name>
</gene>
<dbReference type="GO" id="GO:0006508">
    <property type="term" value="P:proteolysis"/>
    <property type="evidence" value="ECO:0007669"/>
    <property type="project" value="UniProtKB-KW"/>
</dbReference>
<dbReference type="PROSITE" id="PS50235">
    <property type="entry name" value="USP_3"/>
    <property type="match status" value="1"/>
</dbReference>
<organism evidence="5 6">
    <name type="scientific">Brachionus calyciflorus</name>
    <dbReference type="NCBI Taxonomy" id="104777"/>
    <lineage>
        <taxon>Eukaryota</taxon>
        <taxon>Metazoa</taxon>
        <taxon>Spiralia</taxon>
        <taxon>Gnathifera</taxon>
        <taxon>Rotifera</taxon>
        <taxon>Eurotatoria</taxon>
        <taxon>Monogononta</taxon>
        <taxon>Pseudotrocha</taxon>
        <taxon>Ploima</taxon>
        <taxon>Brachionidae</taxon>
        <taxon>Brachionus</taxon>
    </lineage>
</organism>
<keyword evidence="2" id="KW-0788">Thiol protease</keyword>
<dbReference type="PANTHER" id="PTHR21646:SF39">
    <property type="entry name" value="UBIQUITIN CARBOXYL-TERMINAL HYDROLASE 16"/>
    <property type="match status" value="1"/>
</dbReference>
<comment type="caution">
    <text evidence="5">The sequence shown here is derived from an EMBL/GenBank/DDBJ whole genome shotgun (WGS) entry which is preliminary data.</text>
</comment>
<dbReference type="InterPro" id="IPR038765">
    <property type="entry name" value="Papain-like_cys_pep_sf"/>
</dbReference>
<feature type="region of interest" description="Disordered" evidence="3">
    <location>
        <begin position="111"/>
        <end position="133"/>
    </location>
</feature>
<dbReference type="GO" id="GO:0004843">
    <property type="term" value="F:cysteine-type deubiquitinase activity"/>
    <property type="evidence" value="ECO:0007669"/>
    <property type="project" value="UniProtKB-UniRule"/>
</dbReference>
<dbReference type="PROSITE" id="PS00973">
    <property type="entry name" value="USP_2"/>
    <property type="match status" value="1"/>
</dbReference>
<keyword evidence="6" id="KW-1185">Reference proteome</keyword>
<dbReference type="CDD" id="cd02667">
    <property type="entry name" value="Peptidase_C19K"/>
    <property type="match status" value="1"/>
</dbReference>
<comment type="catalytic activity">
    <reaction evidence="1 2">
        <text>Thiol-dependent hydrolysis of ester, thioester, amide, peptide and isopeptide bonds formed by the C-terminal Gly of ubiquitin (a 76-residue protein attached to proteins as an intracellular targeting signal).</text>
        <dbReference type="EC" id="3.4.19.12"/>
    </reaction>
</comment>
<keyword evidence="2" id="KW-0833">Ubl conjugation pathway</keyword>
<dbReference type="InterPro" id="IPR018200">
    <property type="entry name" value="USP_CS"/>
</dbReference>
<keyword evidence="2" id="KW-0645">Protease</keyword>
<dbReference type="InterPro" id="IPR050185">
    <property type="entry name" value="Ub_carboxyl-term_hydrolase"/>
</dbReference>
<keyword evidence="2" id="KW-0378">Hydrolase</keyword>